<evidence type="ECO:0000256" key="11">
    <source>
        <dbReference type="PIRSR" id="PIRSR005096-3"/>
    </source>
</evidence>
<dbReference type="SUPFAM" id="SSF74650">
    <property type="entry name" value="Galactose mutarotase-like"/>
    <property type="match status" value="1"/>
</dbReference>
<dbReference type="AlphaFoldDB" id="A0A9D1I7B6"/>
<accession>A0A9D1I7B6</accession>
<evidence type="ECO:0000256" key="5">
    <source>
        <dbReference type="ARBA" id="ARBA00014165"/>
    </source>
</evidence>
<evidence type="ECO:0000256" key="2">
    <source>
        <dbReference type="ARBA" id="ARBA00005028"/>
    </source>
</evidence>
<reference evidence="12" key="1">
    <citation type="submission" date="2020-10" db="EMBL/GenBank/DDBJ databases">
        <authorList>
            <person name="Gilroy R."/>
        </authorList>
    </citation>
    <scope>NUCLEOTIDE SEQUENCE</scope>
    <source>
        <strain evidence="12">CHK195-4489</strain>
    </source>
</reference>
<feature type="binding site" evidence="11">
    <location>
        <begin position="80"/>
        <end position="81"/>
    </location>
    <ligand>
        <name>beta-D-galactose</name>
        <dbReference type="ChEBI" id="CHEBI:27667"/>
    </ligand>
</feature>
<evidence type="ECO:0000256" key="3">
    <source>
        <dbReference type="ARBA" id="ARBA00006206"/>
    </source>
</evidence>
<dbReference type="InterPro" id="IPR011013">
    <property type="entry name" value="Gal_mutarotase_sf_dom"/>
</dbReference>
<dbReference type="InterPro" id="IPR008183">
    <property type="entry name" value="Aldose_1/G6P_1-epimerase"/>
</dbReference>
<evidence type="ECO:0000256" key="4">
    <source>
        <dbReference type="ARBA" id="ARBA00013185"/>
    </source>
</evidence>
<name>A0A9D1I7B6_9CLOT</name>
<dbReference type="InterPro" id="IPR018052">
    <property type="entry name" value="Ald1_epimerase_CS"/>
</dbReference>
<keyword evidence="7 8" id="KW-0119">Carbohydrate metabolism</keyword>
<organism evidence="12 13">
    <name type="scientific">Candidatus Egerieisoma faecipullorum</name>
    <dbReference type="NCBI Taxonomy" id="2840963"/>
    <lineage>
        <taxon>Bacteria</taxon>
        <taxon>Bacillati</taxon>
        <taxon>Bacillota</taxon>
        <taxon>Clostridia</taxon>
        <taxon>Eubacteriales</taxon>
        <taxon>Clostridiaceae</taxon>
        <taxon>Clostridiaceae incertae sedis</taxon>
        <taxon>Candidatus Egerieisoma</taxon>
    </lineage>
</organism>
<dbReference type="PROSITE" id="PS00545">
    <property type="entry name" value="ALDOSE_1_EPIMERASE"/>
    <property type="match status" value="1"/>
</dbReference>
<sequence>MSVEKFLFGKLGKSDIYSYIIKNHSGAFVEILDFGGRVRRIVVPDKNGELSNVVLGCDSPQGYLEPGHEYYGAVIGRCANRIRDGIYIYNNLLYVLSRNEGDNHIHGGRKGFHNMIWKCTGVEEDAVCFEAIQRHGTEGYPGNIKMSLTYRFGDDNLLTMSLMAQSDRDTIFNPTNHSYFNLNTEGSDAARHFLEIPADEYMPVDRSGIPTGEILDVSEVMDFRKPKRILTGLKAEKISEDLINRHGYDHNYVIKHDSFHMADAAILTCVESGRRLKISSNAPGLQFYSGNFLEPARTAVCLEPQYFPDAIHHSDDFYWNPQPILEAGLLTKFEARYEFSVISEEEIDRLTDLDDILDDLQL</sequence>
<dbReference type="GO" id="GO:0030246">
    <property type="term" value="F:carbohydrate binding"/>
    <property type="evidence" value="ECO:0007669"/>
    <property type="project" value="InterPro"/>
</dbReference>
<dbReference type="GO" id="GO:0004034">
    <property type="term" value="F:aldose 1-epimerase activity"/>
    <property type="evidence" value="ECO:0007669"/>
    <property type="project" value="UniProtKB-EC"/>
</dbReference>
<dbReference type="InterPro" id="IPR014718">
    <property type="entry name" value="GH-type_carb-bd"/>
</dbReference>
<comment type="similarity">
    <text evidence="3 8">Belongs to the aldose epimerase family.</text>
</comment>
<evidence type="ECO:0000313" key="13">
    <source>
        <dbReference type="Proteomes" id="UP000824089"/>
    </source>
</evidence>
<gene>
    <name evidence="12" type="ORF">IAD50_02645</name>
</gene>
<evidence type="ECO:0000313" key="12">
    <source>
        <dbReference type="EMBL" id="HIU29177.1"/>
    </source>
</evidence>
<evidence type="ECO:0000256" key="9">
    <source>
        <dbReference type="PIRSR" id="PIRSR005096-1"/>
    </source>
</evidence>
<dbReference type="Gene3D" id="2.70.98.10">
    <property type="match status" value="1"/>
</dbReference>
<dbReference type="EC" id="5.1.3.3" evidence="4 8"/>
<feature type="binding site" evidence="11">
    <location>
        <begin position="177"/>
        <end position="179"/>
    </location>
    <ligand>
        <name>beta-D-galactose</name>
        <dbReference type="ChEBI" id="CHEBI:27667"/>
    </ligand>
</feature>
<evidence type="ECO:0000256" key="1">
    <source>
        <dbReference type="ARBA" id="ARBA00001614"/>
    </source>
</evidence>
<comment type="catalytic activity">
    <reaction evidence="1 8">
        <text>alpha-D-glucose = beta-D-glucose</text>
        <dbReference type="Rhea" id="RHEA:10264"/>
        <dbReference type="ChEBI" id="CHEBI:15903"/>
        <dbReference type="ChEBI" id="CHEBI:17925"/>
        <dbReference type="EC" id="5.1.3.3"/>
    </reaction>
</comment>
<dbReference type="PANTHER" id="PTHR10091">
    <property type="entry name" value="ALDOSE-1-EPIMERASE"/>
    <property type="match status" value="1"/>
</dbReference>
<protein>
    <recommendedName>
        <fullName evidence="5 8">Aldose 1-epimerase</fullName>
        <ecNumber evidence="4 8">5.1.3.3</ecNumber>
    </recommendedName>
</protein>
<feature type="active site" description="Proton acceptor" evidence="9">
    <location>
        <position position="303"/>
    </location>
</feature>
<evidence type="ECO:0000256" key="8">
    <source>
        <dbReference type="PIRNR" id="PIRNR005096"/>
    </source>
</evidence>
<reference evidence="12" key="2">
    <citation type="journal article" date="2021" name="PeerJ">
        <title>Extensive microbial diversity within the chicken gut microbiome revealed by metagenomics and culture.</title>
        <authorList>
            <person name="Gilroy R."/>
            <person name="Ravi A."/>
            <person name="Getino M."/>
            <person name="Pursley I."/>
            <person name="Horton D.L."/>
            <person name="Alikhan N.F."/>
            <person name="Baker D."/>
            <person name="Gharbi K."/>
            <person name="Hall N."/>
            <person name="Watson M."/>
            <person name="Adriaenssens E.M."/>
            <person name="Foster-Nyarko E."/>
            <person name="Jarju S."/>
            <person name="Secka A."/>
            <person name="Antonio M."/>
            <person name="Oren A."/>
            <person name="Chaudhuri R.R."/>
            <person name="La Ragione R."/>
            <person name="Hildebrand F."/>
            <person name="Pallen M.J."/>
        </authorList>
    </citation>
    <scope>NUCLEOTIDE SEQUENCE</scope>
    <source>
        <strain evidence="12">CHK195-4489</strain>
    </source>
</reference>
<evidence type="ECO:0000256" key="6">
    <source>
        <dbReference type="ARBA" id="ARBA00023235"/>
    </source>
</evidence>
<dbReference type="PANTHER" id="PTHR10091:SF0">
    <property type="entry name" value="GALACTOSE MUTAROTASE"/>
    <property type="match status" value="1"/>
</dbReference>
<dbReference type="CDD" id="cd09019">
    <property type="entry name" value="galactose_mutarotase_like"/>
    <property type="match status" value="1"/>
</dbReference>
<dbReference type="GO" id="GO:0006006">
    <property type="term" value="P:glucose metabolic process"/>
    <property type="evidence" value="ECO:0007669"/>
    <property type="project" value="TreeGrafter"/>
</dbReference>
<feature type="binding site" evidence="10">
    <location>
        <position position="249"/>
    </location>
    <ligand>
        <name>beta-D-galactose</name>
        <dbReference type="ChEBI" id="CHEBI:27667"/>
    </ligand>
</feature>
<evidence type="ECO:0000256" key="10">
    <source>
        <dbReference type="PIRSR" id="PIRSR005096-2"/>
    </source>
</evidence>
<comment type="pathway">
    <text evidence="2 8">Carbohydrate metabolism; hexose metabolism.</text>
</comment>
<dbReference type="Pfam" id="PF01263">
    <property type="entry name" value="Aldose_epim"/>
    <property type="match status" value="1"/>
</dbReference>
<dbReference type="InterPro" id="IPR047215">
    <property type="entry name" value="Galactose_mutarotase-like"/>
</dbReference>
<dbReference type="Proteomes" id="UP000824089">
    <property type="component" value="Unassembled WGS sequence"/>
</dbReference>
<feature type="active site" description="Proton donor" evidence="9">
    <location>
        <position position="177"/>
    </location>
</feature>
<proteinExistence type="inferred from homology"/>
<evidence type="ECO:0000256" key="7">
    <source>
        <dbReference type="ARBA" id="ARBA00023277"/>
    </source>
</evidence>
<dbReference type="InterPro" id="IPR015443">
    <property type="entry name" value="Aldose_1-epimerase"/>
</dbReference>
<dbReference type="PIRSF" id="PIRSF005096">
    <property type="entry name" value="GALM"/>
    <property type="match status" value="1"/>
</dbReference>
<dbReference type="GO" id="GO:0033499">
    <property type="term" value="P:galactose catabolic process via UDP-galactose, Leloir pathway"/>
    <property type="evidence" value="ECO:0007669"/>
    <property type="project" value="TreeGrafter"/>
</dbReference>
<comment type="caution">
    <text evidence="12">The sequence shown here is derived from an EMBL/GenBank/DDBJ whole genome shotgun (WGS) entry which is preliminary data.</text>
</comment>
<dbReference type="EMBL" id="DVMM01000054">
    <property type="protein sequence ID" value="HIU29177.1"/>
    <property type="molecule type" value="Genomic_DNA"/>
</dbReference>
<keyword evidence="6 8" id="KW-0413">Isomerase</keyword>